<feature type="region of interest" description="Disordered" evidence="1">
    <location>
        <begin position="1565"/>
        <end position="1584"/>
    </location>
</feature>
<dbReference type="EMBL" id="BMXR01000005">
    <property type="protein sequence ID" value="GGX55148.1"/>
    <property type="molecule type" value="Genomic_DNA"/>
</dbReference>
<evidence type="ECO:0000313" key="3">
    <source>
        <dbReference type="Proteomes" id="UP000626148"/>
    </source>
</evidence>
<proteinExistence type="predicted"/>
<keyword evidence="3" id="KW-1185">Reference proteome</keyword>
<comment type="caution">
    <text evidence="2">The sequence shown here is derived from an EMBL/GenBank/DDBJ whole genome shotgun (WGS) entry which is preliminary data.</text>
</comment>
<gene>
    <name evidence="2" type="ORF">GCM10007392_23450</name>
</gene>
<reference evidence="2" key="2">
    <citation type="submission" date="2020-09" db="EMBL/GenBank/DDBJ databases">
        <authorList>
            <person name="Sun Q."/>
            <person name="Kim S."/>
        </authorList>
    </citation>
    <scope>NUCLEOTIDE SEQUENCE</scope>
    <source>
        <strain evidence="2">KCTC 22169</strain>
    </source>
</reference>
<evidence type="ECO:0000313" key="2">
    <source>
        <dbReference type="EMBL" id="GGX55148.1"/>
    </source>
</evidence>
<sequence>MLGLSVDHQLYYKAYSDYTDLNGDGIIDTTYLDDFEYRGYFNPELCYKYDSTDKNFQATSESDPRMDEDLGKTVTYSCHGDEWSGNFLNWATMTRIDMLRSVLYGGMRSTDTDSSTVLERSHLPKDVHSFAKVVHQWDSTTHTDSIPWYHILPDGYSSGSITMCNTSDSNDVPEIRIVSGVYETWASKEGTQCQYESDSASAPSTDERVEDLVARVEVCEYSSEKSDETRCRLYKDSNDVSYYKPYGLLQRYGEDGRIEFGLITGSYHQNLDGGVIRKTISKIGGNETAADDEIDLSTGQLTAVEGVISTLDTLKIAKYPVNNKYGDCNSPGITLDEIKGNTAQNHCSNWGNPVAEIYYEALRYFSGQSNALGEFSDNNSNGENYNEDTDFISGLVSQFSWEDPFDSSNYCSRCSIIMLSSGTPSFDGLEEEWSSRLSFNGSDPDVIGLDSGTALFAKTKQVGDVEYDNLNGQFISASNGNCVPTTVDDLSEVTGLCPDSPQVEGGYQIAGLAFHAKTTDLRTDFEGMQTVNTYAIELGESVPAIEFNADGKLIRLVPTCQSKNGGDAETDEGYLGCSLYNMIVRSASYAEDGDLLEASYIIFWEDSLWGNDYDLDGAQRLYVCTGALNSCDVDSDQFKITQQWVYTAAGFRLRSSYAVSGSTEDGLNTEWTIKDGTDVDSGNNPNATVYGFDEDDTPIARKTRTYSVNKSGTAVTLLRKPLYLAAKFGGFTDINQTGTPDKVEEWDRLNNETGAAGADGIPDQYYQVRNPTNLTRQLGRVFASIIERVASGSNAAVVANRSTGNGAIYQALYYPSVSKGENTVTWVGQVHSLFVDEAGLVREDTNGNGILDDYPTTAQGDNPQGDFIVDIYYDEDSDDTYFQRYVRFDASSVTQPDGSSGDLTDFAFPYGSPELVNKLKTVWNVAEELAEISDANIIDQRDLNLDGEFSESAGSYRYLFTTTEQACPNDATATCTVETDLVSTNASTLSRYMGFDPSDSDQLAETVGIINYVRGLEISGLRSRSIDMDDDGSAETWRMGDVVHSTPVVVERPNSRYDTRLGDHTYAVYREQYKERRRMIYVGANDGTIRGINGGYWNAVCNGFFKTSLQPDATTGEITCQDPTPTGSEVQHPLGSEMFAYVPQNLLPHLKWQAEVDYPHVYYMDGEPLVFDARIFDDDDDHPNGWGTVLVMGMRQGGGPMSLDHDGDTNTPDKTFRSSYVVLDVTNPEKPPKVLDEISHANLGYTFSKPALVKRYVRDAETLDNDGNLVSGGFKDPLYNQWSLIFGNGPTDMNAGTSNQNASAFAFELDGTSDAPSTASRLQRLELSNATNGMALGFTVTDWDRDGIDDAAYFGTTRGTIANQTGEVYRMRTSDSANTDVMADISTADTTLMLESQKPVVVTPSTSRSSTGERWIHFGTGRFYANDDRTTQDQQSMYGVVEPILNGSFTWGSVAVSDLVETSGIKVYDNGSVKNSAGGTLQIDSEDVTDYEALKSAILGQGGWKRQLTSSNGTSPSGRVIREATQYLDQLIFTEYLPSADQCDVNGRSNLYVLGWESGTPLPYDPLNTSGTADTDTDGDGNADASEVSGAVDAGVGEFTGGNVFETITDITLVNDQTTIDGLEDGTISVDDYSDQQLTGDNCVFVQSSTGAMVCIRVGAPEVAGTGRQSWRELRILF</sequence>
<evidence type="ECO:0000256" key="1">
    <source>
        <dbReference type="SAM" id="MobiDB-lite"/>
    </source>
</evidence>
<evidence type="ECO:0008006" key="4">
    <source>
        <dbReference type="Google" id="ProtNLM"/>
    </source>
</evidence>
<accession>A0A918K937</accession>
<dbReference type="Proteomes" id="UP000626148">
    <property type="component" value="Unassembled WGS sequence"/>
</dbReference>
<reference evidence="2" key="1">
    <citation type="journal article" date="2014" name="Int. J. Syst. Evol. Microbiol.">
        <title>Complete genome sequence of Corynebacterium casei LMG S-19264T (=DSM 44701T), isolated from a smear-ripened cheese.</title>
        <authorList>
            <consortium name="US DOE Joint Genome Institute (JGI-PGF)"/>
            <person name="Walter F."/>
            <person name="Albersmeier A."/>
            <person name="Kalinowski J."/>
            <person name="Ruckert C."/>
        </authorList>
    </citation>
    <scope>NUCLEOTIDE SEQUENCE</scope>
    <source>
        <strain evidence="2">KCTC 22169</strain>
    </source>
</reference>
<protein>
    <recommendedName>
        <fullName evidence="4">PilC beta-propeller domain-containing protein</fullName>
    </recommendedName>
</protein>
<name>A0A918K937_9GAMM</name>
<organism evidence="2 3">
    <name type="scientific">Saccharospirillum salsuginis</name>
    <dbReference type="NCBI Taxonomy" id="418750"/>
    <lineage>
        <taxon>Bacteria</taxon>
        <taxon>Pseudomonadati</taxon>
        <taxon>Pseudomonadota</taxon>
        <taxon>Gammaproteobacteria</taxon>
        <taxon>Oceanospirillales</taxon>
        <taxon>Saccharospirillaceae</taxon>
        <taxon>Saccharospirillum</taxon>
    </lineage>
</organism>